<gene>
    <name evidence="1" type="ORF">I2501_15510</name>
</gene>
<dbReference type="AlphaFoldDB" id="A0A931B381"/>
<dbReference type="SUPFAM" id="SSF102405">
    <property type="entry name" value="MCP/YpsA-like"/>
    <property type="match status" value="1"/>
</dbReference>
<dbReference type="InterPro" id="IPR010697">
    <property type="entry name" value="YspA"/>
</dbReference>
<protein>
    <recommendedName>
        <fullName evidence="3">DUF1273 family protein</fullName>
    </recommendedName>
</protein>
<dbReference type="Proteomes" id="UP000657385">
    <property type="component" value="Unassembled WGS sequence"/>
</dbReference>
<sequence>MVTLAVTGHRDLTERTAELVRIELRKLLASLAEQGPLTGLSCLARGADTIFAEELVDAGGKLVVVLPSRHYRENKVRPEQAETFDRLVRAAVEVHELAYAQVSEEAYQAANEVLLSRADTLVAVWDGEPPAGPGGTGDVVRRSRAAGVAVVRVWPEGSKRAGG</sequence>
<dbReference type="Gene3D" id="3.40.50.450">
    <property type="match status" value="1"/>
</dbReference>
<evidence type="ECO:0000313" key="2">
    <source>
        <dbReference type="Proteomes" id="UP000657385"/>
    </source>
</evidence>
<dbReference type="PANTHER" id="PTHR38440">
    <property type="entry name" value="UPF0398 PROTEIN YPSA"/>
    <property type="match status" value="1"/>
</dbReference>
<name>A0A931B381_9ACTN</name>
<dbReference type="EMBL" id="JADPRT010000005">
    <property type="protein sequence ID" value="MBF9069431.1"/>
    <property type="molecule type" value="Genomic_DNA"/>
</dbReference>
<evidence type="ECO:0008006" key="3">
    <source>
        <dbReference type="Google" id="ProtNLM"/>
    </source>
</evidence>
<proteinExistence type="predicted"/>
<reference evidence="1" key="1">
    <citation type="submission" date="2020-11" db="EMBL/GenBank/DDBJ databases">
        <title>Isolation and identification of active actinomycetes.</title>
        <authorList>
            <person name="Yu B."/>
        </authorList>
    </citation>
    <scope>NUCLEOTIDE SEQUENCE</scope>
    <source>
        <strain evidence="1">NEAU-YB345</strain>
    </source>
</reference>
<accession>A0A931B381</accession>
<evidence type="ECO:0000313" key="1">
    <source>
        <dbReference type="EMBL" id="MBF9069431.1"/>
    </source>
</evidence>
<keyword evidence="2" id="KW-1185">Reference proteome</keyword>
<organism evidence="1 2">
    <name type="scientific">Streptacidiphilus fuscans</name>
    <dbReference type="NCBI Taxonomy" id="2789292"/>
    <lineage>
        <taxon>Bacteria</taxon>
        <taxon>Bacillati</taxon>
        <taxon>Actinomycetota</taxon>
        <taxon>Actinomycetes</taxon>
        <taxon>Kitasatosporales</taxon>
        <taxon>Streptomycetaceae</taxon>
        <taxon>Streptacidiphilus</taxon>
    </lineage>
</organism>
<dbReference type="PANTHER" id="PTHR38440:SF1">
    <property type="entry name" value="UPF0398 PROTEIN SPR0331"/>
    <property type="match status" value="1"/>
</dbReference>
<comment type="caution">
    <text evidence="1">The sequence shown here is derived from an EMBL/GenBank/DDBJ whole genome shotgun (WGS) entry which is preliminary data.</text>
</comment>